<accession>A0A6L6XTY6</accession>
<dbReference type="InterPro" id="IPR023908">
    <property type="entry name" value="xxxLxxG_rpt"/>
</dbReference>
<organism evidence="2 3">
    <name type="scientific">Nocardioides agri</name>
    <dbReference type="NCBI Taxonomy" id="2682843"/>
    <lineage>
        <taxon>Bacteria</taxon>
        <taxon>Bacillati</taxon>
        <taxon>Actinomycetota</taxon>
        <taxon>Actinomycetes</taxon>
        <taxon>Propionibacteriales</taxon>
        <taxon>Nocardioidaceae</taxon>
        <taxon>Nocardioides</taxon>
    </lineage>
</organism>
<keyword evidence="1" id="KW-1133">Transmembrane helix</keyword>
<evidence type="ECO:0000313" key="2">
    <source>
        <dbReference type="EMBL" id="MVQ50861.1"/>
    </source>
</evidence>
<comment type="caution">
    <text evidence="2">The sequence shown here is derived from an EMBL/GenBank/DDBJ whole genome shotgun (WGS) entry which is preliminary data.</text>
</comment>
<keyword evidence="3" id="KW-1185">Reference proteome</keyword>
<reference evidence="2 3" key="1">
    <citation type="submission" date="2019-12" db="EMBL/GenBank/DDBJ databases">
        <authorList>
            <person name="Huq M.A."/>
        </authorList>
    </citation>
    <scope>NUCLEOTIDE SEQUENCE [LARGE SCALE GENOMIC DNA]</scope>
    <source>
        <strain evidence="2 3">MAH-18</strain>
    </source>
</reference>
<dbReference type="NCBIfam" id="TIGR03057">
    <property type="entry name" value="xxxLxxG_by_4"/>
    <property type="match status" value="2"/>
</dbReference>
<sequence length="826" mass="80342">MTNPTQTPAGRPAPLPRKTAAAVAAGTLTVVLGAAGLAAADGAEPSGSSKDAYASVAETVQVVLDADGKVSASRLLTQVTASGDGTVDLDVPSPSGLRDLNGYSAPSVSDGQARYRLSPEGGDVQTRTVGEFDKDLPVTVEVDYTLDGKPVQADDIVGRSGVLVATYHIENTTAAERTVTYTGGDGKEVTETIKTVIPLVGTLATTLPGRFTEVSAPDAAVGGNGRGDNQVQWSLVLFDPVGAPTADVSYTAHITDGEIPATKLQLAVVAPQDMATTRSAGEQYAAGAETGAALTEGATQIDENLLKLKDGAGQLLAGLQKLSDGASQLSDGLNGQALPGSEKLADGAAELSAGLNEKAVPGSKKLADGASELSKGLNRKALPGSGQLAGGASKLHEGASDLSAGLDTLAGGLTTLNGKLPGAVTAVNSLTAGADRLLAGLGAESDAASLIGGAHKLTLGLDNPGYNPANPATYGAKQGVDAAKSGADQVKAGLDDALKTGGSIDQLAGGVAALKGFCSGLPDPTACTGTANAVLAGITGPDGLRAKTTAASGGLAQVSGGLGNVSGGLATAAAGAGTIEGGLKQLKTGVSNPAATADTSTWGLKQGLVGLASALTEAVTGVGQLSAGANAASAGGQQVAGGAGQLSDGAAGLHDGLGDAAKGSAQLADGSQALADGLTPAGAGAELLAGGAGELAKGLAPAGDGARRIAAGLAQATPGAAQIEDGAGRLSTEGTQKLVEAGEETAATFGSKYGQIVALNERAAESQLAYGNVADGADEQTSVFSYELAGANAEPQDNLLRGIVALGALVAGAAVAAAARRFRRAA</sequence>
<protein>
    <submittedName>
        <fullName evidence="2">Uncharacterized protein</fullName>
    </submittedName>
</protein>
<dbReference type="EMBL" id="WSEK01000004">
    <property type="protein sequence ID" value="MVQ50861.1"/>
    <property type="molecule type" value="Genomic_DNA"/>
</dbReference>
<dbReference type="Proteomes" id="UP000473525">
    <property type="component" value="Unassembled WGS sequence"/>
</dbReference>
<keyword evidence="1" id="KW-0812">Transmembrane</keyword>
<dbReference type="RefSeq" id="WP_157344020.1">
    <property type="nucleotide sequence ID" value="NZ_WSEK01000004.1"/>
</dbReference>
<keyword evidence="1" id="KW-0472">Membrane</keyword>
<evidence type="ECO:0000313" key="3">
    <source>
        <dbReference type="Proteomes" id="UP000473525"/>
    </source>
</evidence>
<proteinExistence type="predicted"/>
<gene>
    <name evidence="2" type="ORF">GON03_16870</name>
</gene>
<name>A0A6L6XTY6_9ACTN</name>
<evidence type="ECO:0000256" key="1">
    <source>
        <dbReference type="SAM" id="Phobius"/>
    </source>
</evidence>
<dbReference type="AlphaFoldDB" id="A0A6L6XTY6"/>
<feature type="transmembrane region" description="Helical" evidence="1">
    <location>
        <begin position="799"/>
        <end position="819"/>
    </location>
</feature>